<keyword evidence="2" id="KW-1185">Reference proteome</keyword>
<dbReference type="InterPro" id="IPR036691">
    <property type="entry name" value="Endo/exonu/phosph_ase_sf"/>
</dbReference>
<evidence type="ECO:0000313" key="2">
    <source>
        <dbReference type="Proteomes" id="UP000887159"/>
    </source>
</evidence>
<dbReference type="EMBL" id="BMAU01021367">
    <property type="protein sequence ID" value="GFY23903.1"/>
    <property type="molecule type" value="Genomic_DNA"/>
</dbReference>
<dbReference type="AlphaFoldDB" id="A0A8X6VWK1"/>
<organism evidence="1 2">
    <name type="scientific">Trichonephila clavipes</name>
    <name type="common">Golden silk orbweaver</name>
    <name type="synonym">Nephila clavipes</name>
    <dbReference type="NCBI Taxonomy" id="2585209"/>
    <lineage>
        <taxon>Eukaryota</taxon>
        <taxon>Metazoa</taxon>
        <taxon>Ecdysozoa</taxon>
        <taxon>Arthropoda</taxon>
        <taxon>Chelicerata</taxon>
        <taxon>Arachnida</taxon>
        <taxon>Araneae</taxon>
        <taxon>Araneomorphae</taxon>
        <taxon>Entelegynae</taxon>
        <taxon>Araneoidea</taxon>
        <taxon>Nephilidae</taxon>
        <taxon>Trichonephila</taxon>
    </lineage>
</organism>
<comment type="caution">
    <text evidence="1">The sequence shown here is derived from an EMBL/GenBank/DDBJ whole genome shotgun (WGS) entry which is preliminary data.</text>
</comment>
<dbReference type="CDD" id="cd18809">
    <property type="entry name" value="SF1_C_RecD"/>
    <property type="match status" value="1"/>
</dbReference>
<accession>A0A8X6VWK1</accession>
<dbReference type="InterPro" id="IPR051055">
    <property type="entry name" value="PIF1_helicase"/>
</dbReference>
<reference evidence="1" key="1">
    <citation type="submission" date="2020-08" db="EMBL/GenBank/DDBJ databases">
        <title>Multicomponent nature underlies the extraordinary mechanical properties of spider dragline silk.</title>
        <authorList>
            <person name="Kono N."/>
            <person name="Nakamura H."/>
            <person name="Mori M."/>
            <person name="Yoshida Y."/>
            <person name="Ohtoshi R."/>
            <person name="Malay A.D."/>
            <person name="Moran D.A.P."/>
            <person name="Tomita M."/>
            <person name="Numata K."/>
            <person name="Arakawa K."/>
        </authorList>
    </citation>
    <scope>NUCLEOTIDE SEQUENCE</scope>
</reference>
<dbReference type="SUPFAM" id="SSF56219">
    <property type="entry name" value="DNase I-like"/>
    <property type="match status" value="1"/>
</dbReference>
<gene>
    <name evidence="1" type="ORF">TNCV_3536971</name>
</gene>
<dbReference type="PANTHER" id="PTHR47642:SF5">
    <property type="entry name" value="ATP-DEPENDENT DNA HELICASE"/>
    <property type="match status" value="1"/>
</dbReference>
<proteinExistence type="predicted"/>
<evidence type="ECO:0000313" key="1">
    <source>
        <dbReference type="EMBL" id="GFY23903.1"/>
    </source>
</evidence>
<dbReference type="Gene3D" id="3.60.10.10">
    <property type="entry name" value="Endonuclease/exonuclease/phosphatase"/>
    <property type="match status" value="1"/>
</dbReference>
<name>A0A8X6VWK1_TRICX</name>
<sequence>MSLIDTNGLPYQTVYVRNIYYMITTNIDVTDGLANGAVGKLVHVETNYEGLVKTIWLEFPDLPQIGKKFRRKAAGYAAEINVSRMAVPIVLRSSNIPLNNNKTIFVKRTHVSLVCVCATTIHKSQGNKYSEIVYEYDRRHSQSLLYVALSRVTSIEGLYITTKNNDKTFYHCRRRSSSTIDLQDEFKRLSLNKLQTINGDLINFITNRQGLSIFTFNCQSLTAHAVDLQDSVIRNSNILVLSETWLGNESDISIPNFNCIVKYKRPNTRAGGVAIYQNSSNAVNIITPSMECSVSQSDIYGTIQSSVGDLCLAECVIDNGQKIIIVAVYITPNKKLDDIIEFLHRSLLPYTSRGSALLNKN</sequence>
<keyword evidence="1" id="KW-0547">Nucleotide-binding</keyword>
<dbReference type="InterPro" id="IPR027417">
    <property type="entry name" value="P-loop_NTPase"/>
</dbReference>
<dbReference type="SUPFAM" id="SSF52540">
    <property type="entry name" value="P-loop containing nucleoside triphosphate hydrolases"/>
    <property type="match status" value="1"/>
</dbReference>
<protein>
    <submittedName>
        <fullName evidence="1">ATP-dependent DNA helicase</fullName>
    </submittedName>
</protein>
<dbReference type="Gene3D" id="3.40.50.300">
    <property type="entry name" value="P-loop containing nucleotide triphosphate hydrolases"/>
    <property type="match status" value="1"/>
</dbReference>
<dbReference type="Proteomes" id="UP000887159">
    <property type="component" value="Unassembled WGS sequence"/>
</dbReference>
<keyword evidence="1" id="KW-0378">Hydrolase</keyword>
<keyword evidence="1" id="KW-0347">Helicase</keyword>
<dbReference type="GO" id="GO:0004386">
    <property type="term" value="F:helicase activity"/>
    <property type="evidence" value="ECO:0007669"/>
    <property type="project" value="UniProtKB-KW"/>
</dbReference>
<dbReference type="PANTHER" id="PTHR47642">
    <property type="entry name" value="ATP-DEPENDENT DNA HELICASE"/>
    <property type="match status" value="1"/>
</dbReference>
<keyword evidence="1" id="KW-0067">ATP-binding</keyword>